<reference evidence="1 2" key="1">
    <citation type="journal article" date="2023" name="Int. J. Syst. Evol. Microbiol.">
        <title>Ligilactobacillus ubinensis sp. nov., a novel species isolated from the wild ferment of a durian fruit (Durio zibethinus).</title>
        <authorList>
            <person name="Heng Y.C."/>
            <person name="Menon N."/>
            <person name="Chen B."/>
            <person name="Loo B.Z.L."/>
            <person name="Wong G.W.J."/>
            <person name="Lim A.C.H."/>
            <person name="Silvaraju S."/>
            <person name="Kittelmann S."/>
        </authorList>
    </citation>
    <scope>NUCLEOTIDE SEQUENCE [LARGE SCALE GENOMIC DNA]</scope>
    <source>
        <strain evidence="1 2">WILCCON 0076</strain>
    </source>
</reference>
<proteinExistence type="predicted"/>
<dbReference type="SUPFAM" id="SSF56784">
    <property type="entry name" value="HAD-like"/>
    <property type="match status" value="1"/>
</dbReference>
<dbReference type="InterPro" id="IPR006439">
    <property type="entry name" value="HAD-SF_hydro_IA"/>
</dbReference>
<dbReference type="Pfam" id="PF13419">
    <property type="entry name" value="HAD_2"/>
    <property type="match status" value="1"/>
</dbReference>
<evidence type="ECO:0000313" key="2">
    <source>
        <dbReference type="Proteomes" id="UP001139006"/>
    </source>
</evidence>
<gene>
    <name evidence="1" type="ORF">LB941_04095</name>
</gene>
<dbReference type="PRINTS" id="PR00413">
    <property type="entry name" value="HADHALOGNASE"/>
</dbReference>
<dbReference type="AlphaFoldDB" id="A0A9X2FIC9"/>
<dbReference type="Proteomes" id="UP001139006">
    <property type="component" value="Unassembled WGS sequence"/>
</dbReference>
<comment type="caution">
    <text evidence="1">The sequence shown here is derived from an EMBL/GenBank/DDBJ whole genome shotgun (WGS) entry which is preliminary data.</text>
</comment>
<dbReference type="NCBIfam" id="TIGR01509">
    <property type="entry name" value="HAD-SF-IA-v3"/>
    <property type="match status" value="1"/>
</dbReference>
<dbReference type="CDD" id="cd07505">
    <property type="entry name" value="HAD_BPGM-like"/>
    <property type="match status" value="1"/>
</dbReference>
<accession>A0A9X2FIC9</accession>
<organism evidence="1 2">
    <name type="scientific">Ligilactobacillus ubinensis</name>
    <dbReference type="NCBI Taxonomy" id="2876789"/>
    <lineage>
        <taxon>Bacteria</taxon>
        <taxon>Bacillati</taxon>
        <taxon>Bacillota</taxon>
        <taxon>Bacilli</taxon>
        <taxon>Lactobacillales</taxon>
        <taxon>Lactobacillaceae</taxon>
        <taxon>Ligilactobacillus</taxon>
    </lineage>
</organism>
<dbReference type="PANTHER" id="PTHR18901">
    <property type="entry name" value="2-DEOXYGLUCOSE-6-PHOSPHATE PHOSPHATASE 2"/>
    <property type="match status" value="1"/>
</dbReference>
<dbReference type="Gene3D" id="3.40.50.1000">
    <property type="entry name" value="HAD superfamily/HAD-like"/>
    <property type="match status" value="1"/>
</dbReference>
<name>A0A9X2FIC9_9LACO</name>
<sequence>MEQKLVLFDMDGVVFDSEKIYFEANRLAGEKLGLTVSLEQYKKYLGAGNDTMIRTLEDEYGDSELVSEYMRLSKEMIYPLVREGKLKIKKGFHELISFLKANKVTCVLASSNTKEEISFFMENTGITNIFDNIICADDVEKTKPEPDIFLKGWKKAGEPLKKETLVLEDSLNGILAAKKANLPVIMVPDLLAPNFFAYQNTIAILDDLIEVKKYLSK</sequence>
<protein>
    <submittedName>
        <fullName evidence="1">HAD family phosphatase</fullName>
    </submittedName>
</protein>
<dbReference type="RefSeq" id="WP_253359701.1">
    <property type="nucleotide sequence ID" value="NZ_JAIULA010000005.1"/>
</dbReference>
<dbReference type="SFLD" id="SFLDG01129">
    <property type="entry name" value="C1.5:_HAD__Beta-PGM__Phosphata"/>
    <property type="match status" value="1"/>
</dbReference>
<dbReference type="InterPro" id="IPR023198">
    <property type="entry name" value="PGP-like_dom2"/>
</dbReference>
<dbReference type="SFLD" id="SFLDS00003">
    <property type="entry name" value="Haloacid_Dehalogenase"/>
    <property type="match status" value="1"/>
</dbReference>
<dbReference type="EMBL" id="JAIULA010000005">
    <property type="protein sequence ID" value="MCP0886519.1"/>
    <property type="molecule type" value="Genomic_DNA"/>
</dbReference>
<evidence type="ECO:0000313" key="1">
    <source>
        <dbReference type="EMBL" id="MCP0886519.1"/>
    </source>
</evidence>
<dbReference type="InterPro" id="IPR036412">
    <property type="entry name" value="HAD-like_sf"/>
</dbReference>
<dbReference type="PANTHER" id="PTHR18901:SF38">
    <property type="entry name" value="PSEUDOURIDINE-5'-PHOSPHATASE"/>
    <property type="match status" value="1"/>
</dbReference>
<dbReference type="InterPro" id="IPR023214">
    <property type="entry name" value="HAD_sf"/>
</dbReference>
<dbReference type="InterPro" id="IPR041492">
    <property type="entry name" value="HAD_2"/>
</dbReference>
<keyword evidence="2" id="KW-1185">Reference proteome</keyword>
<dbReference type="Gene3D" id="1.10.150.240">
    <property type="entry name" value="Putative phosphatase, domain 2"/>
    <property type="match status" value="1"/>
</dbReference>